<dbReference type="Proteomes" id="UP000517765">
    <property type="component" value="Unassembled WGS sequence"/>
</dbReference>
<keyword evidence="1" id="KW-0233">DNA recombination</keyword>
<evidence type="ECO:0000256" key="1">
    <source>
        <dbReference type="ARBA" id="ARBA00023172"/>
    </source>
</evidence>
<evidence type="ECO:0000313" key="3">
    <source>
        <dbReference type="Proteomes" id="UP000517765"/>
    </source>
</evidence>
<evidence type="ECO:0000313" key="2">
    <source>
        <dbReference type="EMBL" id="MBB1262512.1"/>
    </source>
</evidence>
<proteinExistence type="predicted"/>
<sequence>AIAGSPMHFFPEAKKDLVIDPDRAERLFDEEDLRRIFAPNTFIPWAMKAPHRWWVPMIGLHTGARINEVAQLKMNDIVQEAGVWCIRIQKTVDSDLSHKDRNRSRQSLKGKAAVRTLPIPQPLLDAGFLAFVEDIRACGHPRLFPHLSAGVRRDTGET</sequence>
<dbReference type="GO" id="GO:0015074">
    <property type="term" value="P:DNA integration"/>
    <property type="evidence" value="ECO:0007669"/>
    <property type="project" value="InterPro"/>
</dbReference>
<comment type="caution">
    <text evidence="2">The sequence shown here is derived from an EMBL/GenBank/DDBJ whole genome shotgun (WGS) entry which is preliminary data.</text>
</comment>
<dbReference type="GO" id="GO:0006310">
    <property type="term" value="P:DNA recombination"/>
    <property type="evidence" value="ECO:0007669"/>
    <property type="project" value="UniProtKB-KW"/>
</dbReference>
<dbReference type="GO" id="GO:0003677">
    <property type="term" value="F:DNA binding"/>
    <property type="evidence" value="ECO:0007669"/>
    <property type="project" value="InterPro"/>
</dbReference>
<gene>
    <name evidence="2" type="ORF">H3147_27505</name>
</gene>
<dbReference type="InterPro" id="IPR011010">
    <property type="entry name" value="DNA_brk_join_enz"/>
</dbReference>
<organism evidence="2 3">
    <name type="scientific">Streptomyces alkaliterrae</name>
    <dbReference type="NCBI Taxonomy" id="2213162"/>
    <lineage>
        <taxon>Bacteria</taxon>
        <taxon>Bacillati</taxon>
        <taxon>Actinomycetota</taxon>
        <taxon>Actinomycetes</taxon>
        <taxon>Kitasatosporales</taxon>
        <taxon>Streptomycetaceae</taxon>
        <taxon>Streptomyces</taxon>
    </lineage>
</organism>
<dbReference type="EMBL" id="JABJXA010000418">
    <property type="protein sequence ID" value="MBB1262512.1"/>
    <property type="molecule type" value="Genomic_DNA"/>
</dbReference>
<dbReference type="AlphaFoldDB" id="A0A7W3ZW39"/>
<feature type="non-terminal residue" evidence="2">
    <location>
        <position position="1"/>
    </location>
</feature>
<accession>A0A7W3ZW39</accession>
<dbReference type="InterPro" id="IPR013762">
    <property type="entry name" value="Integrase-like_cat_sf"/>
</dbReference>
<protein>
    <submittedName>
        <fullName evidence="2">Integrase</fullName>
    </submittedName>
</protein>
<feature type="non-terminal residue" evidence="2">
    <location>
        <position position="158"/>
    </location>
</feature>
<name>A0A7W3ZW39_9ACTN</name>
<reference evidence="3" key="1">
    <citation type="submission" date="2020-05" db="EMBL/GenBank/DDBJ databases">
        <title>Classification of alakaliphilic streptomycetes isolated from an alkaline soil next to Lonar Crater, India and a proposal for the recognition of Streptomyces alkaliterrae sp. nov.</title>
        <authorList>
            <person name="Golinska P."/>
        </authorList>
    </citation>
    <scope>NUCLEOTIDE SEQUENCE [LARGE SCALE GENOMIC DNA]</scope>
    <source>
        <strain evidence="3">OF8</strain>
    </source>
</reference>
<dbReference type="SUPFAM" id="SSF56349">
    <property type="entry name" value="DNA breaking-rejoining enzymes"/>
    <property type="match status" value="1"/>
</dbReference>
<dbReference type="Gene3D" id="1.10.443.10">
    <property type="entry name" value="Intergrase catalytic core"/>
    <property type="match status" value="1"/>
</dbReference>